<dbReference type="AlphaFoldDB" id="A0A1G2G0G5"/>
<dbReference type="InterPro" id="IPR038008">
    <property type="entry name" value="Jag_KH"/>
</dbReference>
<dbReference type="PANTHER" id="PTHR35800:SF1">
    <property type="entry name" value="RNA-BINDING PROTEIN KHPB"/>
    <property type="match status" value="1"/>
</dbReference>
<gene>
    <name evidence="2" type="ORF">A2W41_01160</name>
</gene>
<name>A0A1G2G0G5_9BACT</name>
<dbReference type="PANTHER" id="PTHR35800">
    <property type="entry name" value="PROTEIN JAG"/>
    <property type="match status" value="1"/>
</dbReference>
<organism evidence="2 3">
    <name type="scientific">Candidatus Ryanbacteria bacterium RIFCSPHIGHO2_01_45_13</name>
    <dbReference type="NCBI Taxonomy" id="1802112"/>
    <lineage>
        <taxon>Bacteria</taxon>
        <taxon>Candidatus Ryaniibacteriota</taxon>
    </lineage>
</organism>
<feature type="domain" description="R3H" evidence="1">
    <location>
        <begin position="88"/>
        <end position="154"/>
    </location>
</feature>
<comment type="caution">
    <text evidence="2">The sequence shown here is derived from an EMBL/GenBank/DDBJ whole genome shotgun (WGS) entry which is preliminary data.</text>
</comment>
<dbReference type="Proteomes" id="UP000176700">
    <property type="component" value="Unassembled WGS sequence"/>
</dbReference>
<dbReference type="EMBL" id="MHNI01000009">
    <property type="protein sequence ID" value="OGZ43311.1"/>
    <property type="molecule type" value="Genomic_DNA"/>
</dbReference>
<evidence type="ECO:0000313" key="2">
    <source>
        <dbReference type="EMBL" id="OGZ43311.1"/>
    </source>
</evidence>
<proteinExistence type="predicted"/>
<dbReference type="InterPro" id="IPR039247">
    <property type="entry name" value="KhpB"/>
</dbReference>
<dbReference type="InterPro" id="IPR001374">
    <property type="entry name" value="R3H_dom"/>
</dbReference>
<evidence type="ECO:0000259" key="1">
    <source>
        <dbReference type="PROSITE" id="PS51061"/>
    </source>
</evidence>
<dbReference type="CDD" id="cd02414">
    <property type="entry name" value="KH-II_Jag"/>
    <property type="match status" value="1"/>
</dbReference>
<protein>
    <recommendedName>
        <fullName evidence="1">R3H domain-containing protein</fullName>
    </recommendedName>
</protein>
<sequence length="154" mass="17786">MNDRAQNHTATIAECITQLLKKMQIDATVEEGLIGDTVTLTVRTPEAGLLIGDEGQHLFAFNYLLKKIVERQLPEAPHFIVDVNDYQRRRFEELRDQARMGAQRVRYFKKEVMLDPMTAFERRLVHLTLQEYPDITTESTGTGPERKVVIKPYP</sequence>
<dbReference type="InterPro" id="IPR034079">
    <property type="entry name" value="R3H_KhpB"/>
</dbReference>
<dbReference type="Pfam" id="PF01424">
    <property type="entry name" value="R3H"/>
    <property type="match status" value="1"/>
</dbReference>
<dbReference type="InterPro" id="IPR036867">
    <property type="entry name" value="R3H_dom_sf"/>
</dbReference>
<dbReference type="Gene3D" id="3.30.300.20">
    <property type="match status" value="1"/>
</dbReference>
<dbReference type="Gene3D" id="3.30.1370.50">
    <property type="entry name" value="R3H-like domain"/>
    <property type="match status" value="1"/>
</dbReference>
<dbReference type="GO" id="GO:0003723">
    <property type="term" value="F:RNA binding"/>
    <property type="evidence" value="ECO:0007669"/>
    <property type="project" value="InterPro"/>
</dbReference>
<dbReference type="SUPFAM" id="SSF82708">
    <property type="entry name" value="R3H domain"/>
    <property type="match status" value="1"/>
</dbReference>
<dbReference type="SMART" id="SM00393">
    <property type="entry name" value="R3H"/>
    <property type="match status" value="1"/>
</dbReference>
<accession>A0A1G2G0G5</accession>
<dbReference type="InterPro" id="IPR015946">
    <property type="entry name" value="KH_dom-like_a/b"/>
</dbReference>
<reference evidence="2 3" key="1">
    <citation type="journal article" date="2016" name="Nat. Commun.">
        <title>Thousands of microbial genomes shed light on interconnected biogeochemical processes in an aquifer system.</title>
        <authorList>
            <person name="Anantharaman K."/>
            <person name="Brown C.T."/>
            <person name="Hug L.A."/>
            <person name="Sharon I."/>
            <person name="Castelle C.J."/>
            <person name="Probst A.J."/>
            <person name="Thomas B.C."/>
            <person name="Singh A."/>
            <person name="Wilkins M.J."/>
            <person name="Karaoz U."/>
            <person name="Brodie E.L."/>
            <person name="Williams K.H."/>
            <person name="Hubbard S.S."/>
            <person name="Banfield J.F."/>
        </authorList>
    </citation>
    <scope>NUCLEOTIDE SEQUENCE [LARGE SCALE GENOMIC DNA]</scope>
</reference>
<dbReference type="PROSITE" id="PS51061">
    <property type="entry name" value="R3H"/>
    <property type="match status" value="1"/>
</dbReference>
<dbReference type="CDD" id="cd02644">
    <property type="entry name" value="R3H_jag"/>
    <property type="match status" value="1"/>
</dbReference>
<evidence type="ECO:0000313" key="3">
    <source>
        <dbReference type="Proteomes" id="UP000176700"/>
    </source>
</evidence>